<name>A0A8U1C3V0_SALNM</name>
<dbReference type="InterPro" id="IPR029400">
    <property type="entry name" value="TINF2_N"/>
</dbReference>
<organism evidence="2 3">
    <name type="scientific">Salvelinus namaycush</name>
    <name type="common">Lake trout</name>
    <name type="synonym">Salmo namaycush</name>
    <dbReference type="NCBI Taxonomy" id="8040"/>
    <lineage>
        <taxon>Eukaryota</taxon>
        <taxon>Metazoa</taxon>
        <taxon>Chordata</taxon>
        <taxon>Craniata</taxon>
        <taxon>Vertebrata</taxon>
        <taxon>Euteleostomi</taxon>
        <taxon>Actinopterygii</taxon>
        <taxon>Neopterygii</taxon>
        <taxon>Teleostei</taxon>
        <taxon>Protacanthopterygii</taxon>
        <taxon>Salmoniformes</taxon>
        <taxon>Salmonidae</taxon>
        <taxon>Salmoninae</taxon>
        <taxon>Salvelinus</taxon>
    </lineage>
</organism>
<reference evidence="3" key="1">
    <citation type="submission" date="2025-08" db="UniProtKB">
        <authorList>
            <consortium name="RefSeq"/>
        </authorList>
    </citation>
    <scope>IDENTIFICATION</scope>
    <source>
        <tissue evidence="3">White muscle</tissue>
    </source>
</reference>
<proteinExistence type="predicted"/>
<evidence type="ECO:0000313" key="3">
    <source>
        <dbReference type="RefSeq" id="XP_038860225.1"/>
    </source>
</evidence>
<dbReference type="PANTHER" id="PTHR15512">
    <property type="entry name" value="TERF1-INTERACTING NUCLEAR FACTOR 2"/>
    <property type="match status" value="1"/>
</dbReference>
<dbReference type="PANTHER" id="PTHR15512:SF2">
    <property type="match status" value="1"/>
</dbReference>
<dbReference type="GO" id="GO:1904356">
    <property type="term" value="P:regulation of telomere maintenance via telomere lengthening"/>
    <property type="evidence" value="ECO:0007669"/>
    <property type="project" value="TreeGrafter"/>
</dbReference>
<sequence>MQTLREEKGPPLPLSSMRLFIPPLRLVCAALWQVVERRDIMDYGLLEEFATSVLEIVPELMTYRERVQLLMGLRARLVLELCRCDDELCRPDTVQPHLNRIRSCVSNQKGEVSDPKVEASEASFMKLIETLLEQPEERELFFQFLKHVNDLMHGLYSNAWPHTQLPVTYSATSQVKERSEPLLLKSIVIDSKLFAKCLFLRFDTLIFSVF</sequence>
<dbReference type="GO" id="GO:0070187">
    <property type="term" value="C:shelterin complex"/>
    <property type="evidence" value="ECO:0007669"/>
    <property type="project" value="InterPro"/>
</dbReference>
<gene>
    <name evidence="3" type="primary">LOC120056114</name>
</gene>
<accession>A0A8U1C3V0</accession>
<dbReference type="GO" id="GO:0042162">
    <property type="term" value="F:telomeric DNA binding"/>
    <property type="evidence" value="ECO:0007669"/>
    <property type="project" value="TreeGrafter"/>
</dbReference>
<dbReference type="GeneID" id="120056114"/>
<protein>
    <submittedName>
        <fullName evidence="3">Uncharacterized protein LOC120056114 isoform X1</fullName>
    </submittedName>
</protein>
<dbReference type="AlphaFoldDB" id="A0A8U1C3V0"/>
<dbReference type="CDD" id="cd11657">
    <property type="entry name" value="TIN2_N"/>
    <property type="match status" value="1"/>
</dbReference>
<dbReference type="Proteomes" id="UP000808372">
    <property type="component" value="Chromosome 11"/>
</dbReference>
<evidence type="ECO:0000259" key="1">
    <source>
        <dbReference type="Pfam" id="PF14973"/>
    </source>
</evidence>
<dbReference type="Pfam" id="PF14973">
    <property type="entry name" value="TINF2_N"/>
    <property type="match status" value="1"/>
</dbReference>
<feature type="domain" description="TERF1-interacting nuclear factor 2 N-terminal" evidence="1">
    <location>
        <begin position="32"/>
        <end position="143"/>
    </location>
</feature>
<dbReference type="RefSeq" id="XP_038860225.1">
    <property type="nucleotide sequence ID" value="XM_039004297.1"/>
</dbReference>
<dbReference type="InterPro" id="IPR039098">
    <property type="entry name" value="TINF2"/>
</dbReference>
<keyword evidence="2" id="KW-1185">Reference proteome</keyword>
<dbReference type="GO" id="GO:0016233">
    <property type="term" value="P:telomere capping"/>
    <property type="evidence" value="ECO:0007669"/>
    <property type="project" value="InterPro"/>
</dbReference>
<dbReference type="KEGG" id="snh:120056114"/>
<evidence type="ECO:0000313" key="2">
    <source>
        <dbReference type="Proteomes" id="UP000808372"/>
    </source>
</evidence>